<dbReference type="Proteomes" id="UP001597252">
    <property type="component" value="Unassembled WGS sequence"/>
</dbReference>
<keyword evidence="6" id="KW-0067">ATP-binding</keyword>
<dbReference type="PANTHER" id="PTHR43290:SF2">
    <property type="entry name" value="MEVALONATE KINASE"/>
    <property type="match status" value="1"/>
</dbReference>
<dbReference type="Gene3D" id="3.30.70.890">
    <property type="entry name" value="GHMP kinase, C-terminal domain"/>
    <property type="match status" value="1"/>
</dbReference>
<keyword evidence="4" id="KW-0547">Nucleotide-binding</keyword>
<evidence type="ECO:0000313" key="13">
    <source>
        <dbReference type="Proteomes" id="UP001597252"/>
    </source>
</evidence>
<sequence>MLKASGESFAKIILIGEHAVVYGQPAIALPVKSIKLTATLIPRADQQQLIASTFYHGPLAAANTSNFAGIAHLLRALLTFFGAQQQGFDLKIVSDLPPERGMGSSAATATAVVRAMYQAFAVPLPHATLLRWTAISEKLLHGNPSGLDAATTSAQRPQWFVKHQAPHAIAFPSNGTLVIADTGVAGQTKQAVAAVAARLNADPNRYQPKITAIGQAVRQAAIALADDQLCALGQQLNVAQTQLAALGVSTPALDHLIQAAQAAGALGAKLTGSGLGGCMIALAKDHAAAQAIAQALTEAGASAVWQYDFAQSEEHS</sequence>
<comment type="caution">
    <text evidence="12">The sequence shown here is derived from an EMBL/GenBank/DDBJ whole genome shotgun (WGS) entry which is preliminary data.</text>
</comment>
<dbReference type="PANTHER" id="PTHR43290">
    <property type="entry name" value="MEVALONATE KINASE"/>
    <property type="match status" value="1"/>
</dbReference>
<dbReference type="InterPro" id="IPR006204">
    <property type="entry name" value="GHMP_kinase_N_dom"/>
</dbReference>
<dbReference type="NCBIfam" id="TIGR00549">
    <property type="entry name" value="mevalon_kin"/>
    <property type="match status" value="1"/>
</dbReference>
<evidence type="ECO:0000256" key="5">
    <source>
        <dbReference type="ARBA" id="ARBA00022777"/>
    </source>
</evidence>
<dbReference type="InterPro" id="IPR013750">
    <property type="entry name" value="GHMP_kinase_C_dom"/>
</dbReference>
<evidence type="ECO:0000256" key="7">
    <source>
        <dbReference type="ARBA" id="ARBA00022842"/>
    </source>
</evidence>
<keyword evidence="2" id="KW-0444">Lipid biosynthesis</keyword>
<evidence type="ECO:0000256" key="8">
    <source>
        <dbReference type="ARBA" id="ARBA00023098"/>
    </source>
</evidence>
<protein>
    <submittedName>
        <fullName evidence="12">Mevalonate kinase</fullName>
        <ecNumber evidence="12">2.7.1.36</ecNumber>
    </submittedName>
</protein>
<evidence type="ECO:0000259" key="10">
    <source>
        <dbReference type="Pfam" id="PF00288"/>
    </source>
</evidence>
<proteinExistence type="predicted"/>
<dbReference type="InterPro" id="IPR020568">
    <property type="entry name" value="Ribosomal_Su5_D2-typ_SF"/>
</dbReference>
<dbReference type="EC" id="2.7.1.36" evidence="12"/>
<dbReference type="EMBL" id="JBHTON010000035">
    <property type="protein sequence ID" value="MFD1485666.1"/>
    <property type="molecule type" value="Genomic_DNA"/>
</dbReference>
<dbReference type="Pfam" id="PF00288">
    <property type="entry name" value="GHMP_kinases_N"/>
    <property type="match status" value="1"/>
</dbReference>
<keyword evidence="3 12" id="KW-0808">Transferase</keyword>
<dbReference type="RefSeq" id="WP_125749310.1">
    <property type="nucleotide sequence ID" value="NZ_JBHTON010000035.1"/>
</dbReference>
<evidence type="ECO:0000256" key="2">
    <source>
        <dbReference type="ARBA" id="ARBA00022516"/>
    </source>
</evidence>
<evidence type="ECO:0000256" key="3">
    <source>
        <dbReference type="ARBA" id="ARBA00022679"/>
    </source>
</evidence>
<feature type="domain" description="GHMP kinase C-terminal" evidence="11">
    <location>
        <begin position="232"/>
        <end position="300"/>
    </location>
</feature>
<dbReference type="InterPro" id="IPR014721">
    <property type="entry name" value="Ribsml_uS5_D2-typ_fold_subgr"/>
</dbReference>
<dbReference type="InterPro" id="IPR036554">
    <property type="entry name" value="GHMP_kinase_C_sf"/>
</dbReference>
<evidence type="ECO:0000259" key="11">
    <source>
        <dbReference type="Pfam" id="PF08544"/>
    </source>
</evidence>
<name>A0ABW4EAF3_9LACO</name>
<dbReference type="Pfam" id="PF08544">
    <property type="entry name" value="GHMP_kinases_C"/>
    <property type="match status" value="1"/>
</dbReference>
<feature type="domain" description="GHMP kinase N-terminal" evidence="10">
    <location>
        <begin position="75"/>
        <end position="151"/>
    </location>
</feature>
<keyword evidence="8" id="KW-0443">Lipid metabolism</keyword>
<dbReference type="PRINTS" id="PR00959">
    <property type="entry name" value="MEVGALKINASE"/>
</dbReference>
<comment type="pathway">
    <text evidence="9">Isoprenoid biosynthesis; isopentenyl diphosphate biosynthesis via mevalonate pathway; isopentenyl diphosphate from (R)-mevalonate: step 1/3.</text>
</comment>
<evidence type="ECO:0000313" key="12">
    <source>
        <dbReference type="EMBL" id="MFD1485666.1"/>
    </source>
</evidence>
<keyword evidence="5 12" id="KW-0418">Kinase</keyword>
<evidence type="ECO:0000256" key="1">
    <source>
        <dbReference type="ARBA" id="ARBA00022490"/>
    </source>
</evidence>
<evidence type="ECO:0000256" key="9">
    <source>
        <dbReference type="ARBA" id="ARBA00029438"/>
    </source>
</evidence>
<accession>A0ABW4EAF3</accession>
<dbReference type="SUPFAM" id="SSF55060">
    <property type="entry name" value="GHMP Kinase, C-terminal domain"/>
    <property type="match status" value="1"/>
</dbReference>
<keyword evidence="13" id="KW-1185">Reference proteome</keyword>
<evidence type="ECO:0000256" key="6">
    <source>
        <dbReference type="ARBA" id="ARBA00022840"/>
    </source>
</evidence>
<organism evidence="12 13">
    <name type="scientific">Lacticaseibacillus baoqingensis</name>
    <dbReference type="NCBI Taxonomy" id="2486013"/>
    <lineage>
        <taxon>Bacteria</taxon>
        <taxon>Bacillati</taxon>
        <taxon>Bacillota</taxon>
        <taxon>Bacilli</taxon>
        <taxon>Lactobacillales</taxon>
        <taxon>Lactobacillaceae</taxon>
        <taxon>Lacticaseibacillus</taxon>
    </lineage>
</organism>
<dbReference type="Gene3D" id="3.30.230.10">
    <property type="match status" value="1"/>
</dbReference>
<reference evidence="13" key="1">
    <citation type="journal article" date="2019" name="Int. J. Syst. Evol. Microbiol.">
        <title>The Global Catalogue of Microorganisms (GCM) 10K type strain sequencing project: providing services to taxonomists for standard genome sequencing and annotation.</title>
        <authorList>
            <consortium name="The Broad Institute Genomics Platform"/>
            <consortium name="The Broad Institute Genome Sequencing Center for Infectious Disease"/>
            <person name="Wu L."/>
            <person name="Ma J."/>
        </authorList>
    </citation>
    <scope>NUCLEOTIDE SEQUENCE [LARGE SCALE GENOMIC DNA]</scope>
    <source>
        <strain evidence="13">CCM 8903</strain>
    </source>
</reference>
<dbReference type="SUPFAM" id="SSF54211">
    <property type="entry name" value="Ribosomal protein S5 domain 2-like"/>
    <property type="match status" value="1"/>
</dbReference>
<keyword evidence="1" id="KW-0963">Cytoplasm</keyword>
<dbReference type="GO" id="GO:0004496">
    <property type="term" value="F:mevalonate kinase activity"/>
    <property type="evidence" value="ECO:0007669"/>
    <property type="project" value="UniProtKB-EC"/>
</dbReference>
<keyword evidence="7" id="KW-0460">Magnesium</keyword>
<dbReference type="InterPro" id="IPR006205">
    <property type="entry name" value="Mev_gal_kin"/>
</dbReference>
<evidence type="ECO:0000256" key="4">
    <source>
        <dbReference type="ARBA" id="ARBA00022741"/>
    </source>
</evidence>
<gene>
    <name evidence="12" type="primary">mvk</name>
    <name evidence="12" type="ORF">ACFQ5J_10530</name>
</gene>